<accession>A0A1J8PQ18</accession>
<feature type="transmembrane region" description="Helical" evidence="1">
    <location>
        <begin position="598"/>
        <end position="621"/>
    </location>
</feature>
<protein>
    <submittedName>
        <fullName evidence="3">Uncharacterized protein</fullName>
    </submittedName>
</protein>
<feature type="transmembrane region" description="Helical" evidence="1">
    <location>
        <begin position="549"/>
        <end position="568"/>
    </location>
</feature>
<organism evidence="3 4">
    <name type="scientific">Rhizopogon vesiculosus</name>
    <dbReference type="NCBI Taxonomy" id="180088"/>
    <lineage>
        <taxon>Eukaryota</taxon>
        <taxon>Fungi</taxon>
        <taxon>Dikarya</taxon>
        <taxon>Basidiomycota</taxon>
        <taxon>Agaricomycotina</taxon>
        <taxon>Agaricomycetes</taxon>
        <taxon>Agaricomycetidae</taxon>
        <taxon>Boletales</taxon>
        <taxon>Suillineae</taxon>
        <taxon>Rhizopogonaceae</taxon>
        <taxon>Rhizopogon</taxon>
    </lineage>
</organism>
<dbReference type="EMBL" id="LVVM01005296">
    <property type="protein sequence ID" value="OJA10981.1"/>
    <property type="molecule type" value="Genomic_DNA"/>
</dbReference>
<dbReference type="Proteomes" id="UP000183567">
    <property type="component" value="Unassembled WGS sequence"/>
</dbReference>
<keyword evidence="2" id="KW-0732">Signal</keyword>
<proteinExistence type="predicted"/>
<keyword evidence="1" id="KW-1133">Transmembrane helix</keyword>
<evidence type="ECO:0000256" key="1">
    <source>
        <dbReference type="SAM" id="Phobius"/>
    </source>
</evidence>
<keyword evidence="1" id="KW-0812">Transmembrane</keyword>
<sequence>MALLWPLTVASLRGLVTWLKVLLRHTSGQLNACLRLVFALARNACTRFRIMESNNGQWGTLASSCVPSSSMPDAMESSGKPVAIDPGNLAIPLQLAGHALFAHGQCRDYAATDTLGFPEPVAVQDANSFSCTATSKSPKLKPIPASCIQGERYERVLEVPELPKKHSYVAPPGVPVFSEKIDPAWQSHVHPEGTLLFYEACKRIITEVDIRQSDNAKKIEQVFNALRLRAKDEKIIIPKTAELVLGISDEDDTYGYYFVDHDSKSLFWAESHKPNIFGDVPAQEKSHIKYAYEMEYWFAAHCQMIHCDLFPNQRFVQTDSVDRLNGIIMHAYAETVTAEASLAPYSANDLNALMALISPLKGNLSGDLRVHKLIVDPDNVGKVHEHSICIIARLMQTFTHAQFINFCGQPAARLDVDKPLYHQREDRHGWMARVLPLLNIALFGSLQSHKKSIERVWVDNTLVVTRWKNFIDSMNTEWSSFTVFSTVMLAVDVSFLAVPGIDSNSVQSQSASLIMAYLSTLCAMGSLVVSLLLGSQIQVQNRENVDDGGTLFLGMSNSLLGLDGLALIYSLPFSLLIWAMVFFAAGLSVVIFHSTDTVALGVVGLVWASIMLLIGWPLFAINNIHISAWIKLLFDWAFVMRRARRDTGPGAA</sequence>
<feature type="signal peptide" evidence="2">
    <location>
        <begin position="1"/>
        <end position="28"/>
    </location>
</feature>
<comment type="caution">
    <text evidence="3">The sequence shown here is derived from an EMBL/GenBank/DDBJ whole genome shotgun (WGS) entry which is preliminary data.</text>
</comment>
<evidence type="ECO:0000313" key="4">
    <source>
        <dbReference type="Proteomes" id="UP000183567"/>
    </source>
</evidence>
<evidence type="ECO:0000313" key="3">
    <source>
        <dbReference type="EMBL" id="OJA10981.1"/>
    </source>
</evidence>
<keyword evidence="4" id="KW-1185">Reference proteome</keyword>
<name>A0A1J8PQ18_9AGAM</name>
<dbReference type="AlphaFoldDB" id="A0A1J8PQ18"/>
<gene>
    <name evidence="3" type="ORF">AZE42_06402</name>
</gene>
<keyword evidence="1" id="KW-0472">Membrane</keyword>
<feature type="transmembrane region" description="Helical" evidence="1">
    <location>
        <begin position="513"/>
        <end position="537"/>
    </location>
</feature>
<evidence type="ECO:0000256" key="2">
    <source>
        <dbReference type="SAM" id="SignalP"/>
    </source>
</evidence>
<feature type="transmembrane region" description="Helical" evidence="1">
    <location>
        <begin position="575"/>
        <end position="592"/>
    </location>
</feature>
<reference evidence="3 4" key="1">
    <citation type="submission" date="2016-03" db="EMBL/GenBank/DDBJ databases">
        <title>Comparative genomics of the ectomycorrhizal sister species Rhizopogon vinicolor and Rhizopogon vesiculosus (Basidiomycota: Boletales) reveals a divergence of the mating type B locus.</title>
        <authorList>
            <person name="Mujic A.B."/>
            <person name="Kuo A."/>
            <person name="Tritt A."/>
            <person name="Lipzen A."/>
            <person name="Chen C."/>
            <person name="Johnson J."/>
            <person name="Sharma A."/>
            <person name="Barry K."/>
            <person name="Grigoriev I.V."/>
            <person name="Spatafora J.W."/>
        </authorList>
    </citation>
    <scope>NUCLEOTIDE SEQUENCE [LARGE SCALE GENOMIC DNA]</scope>
    <source>
        <strain evidence="3 4">AM-OR11-056</strain>
    </source>
</reference>
<feature type="chain" id="PRO_5013335199" evidence="2">
    <location>
        <begin position="29"/>
        <end position="652"/>
    </location>
</feature>
<feature type="transmembrane region" description="Helical" evidence="1">
    <location>
        <begin position="478"/>
        <end position="501"/>
    </location>
</feature>
<dbReference type="OrthoDB" id="2657661at2759"/>